<dbReference type="OrthoDB" id="9807790at2"/>
<evidence type="ECO:0000256" key="3">
    <source>
        <dbReference type="ARBA" id="ARBA00022840"/>
    </source>
</evidence>
<reference evidence="8 9" key="1">
    <citation type="submission" date="2017-12" db="EMBL/GenBank/DDBJ databases">
        <title>Sequencing the genomes of 1000 Actinobacteria strains.</title>
        <authorList>
            <person name="Klenk H.-P."/>
        </authorList>
    </citation>
    <scope>NUCLEOTIDE SEQUENCE [LARGE SCALE GENOMIC DNA]</scope>
    <source>
        <strain evidence="8 9">DSM 12806</strain>
    </source>
</reference>
<gene>
    <name evidence="8" type="ORF">ATL31_1973</name>
</gene>
<feature type="domain" description="FHA" evidence="6">
    <location>
        <begin position="114"/>
        <end position="163"/>
    </location>
</feature>
<keyword evidence="9" id="KW-1185">Reference proteome</keyword>
<evidence type="ECO:0000256" key="5">
    <source>
        <dbReference type="SAM" id="MobiDB-lite"/>
    </source>
</evidence>
<dbReference type="CDD" id="cd00009">
    <property type="entry name" value="AAA"/>
    <property type="match status" value="1"/>
</dbReference>
<accession>A0A2N3YJV3</accession>
<evidence type="ECO:0000256" key="2">
    <source>
        <dbReference type="ARBA" id="ARBA00022741"/>
    </source>
</evidence>
<dbReference type="SMART" id="SM00382">
    <property type="entry name" value="AAA"/>
    <property type="match status" value="3"/>
</dbReference>
<dbReference type="SUPFAM" id="SSF52540">
    <property type="entry name" value="P-loop containing nucleoside triphosphate hydrolases"/>
    <property type="match status" value="2"/>
</dbReference>
<feature type="domain" description="FtsK" evidence="7">
    <location>
        <begin position="567"/>
        <end position="755"/>
    </location>
</feature>
<feature type="region of interest" description="Disordered" evidence="5">
    <location>
        <begin position="1101"/>
        <end position="1143"/>
    </location>
</feature>
<evidence type="ECO:0000313" key="9">
    <source>
        <dbReference type="Proteomes" id="UP000233781"/>
    </source>
</evidence>
<dbReference type="PANTHER" id="PTHR22683:SF1">
    <property type="entry name" value="TYPE VII SECRETION SYSTEM PROTEIN ESSC"/>
    <property type="match status" value="1"/>
</dbReference>
<proteinExistence type="predicted"/>
<protein>
    <submittedName>
        <fullName evidence="8">S-DNA-T family DNA segregation ATPase FtsK/SpoIIIE</fullName>
    </submittedName>
</protein>
<dbReference type="RefSeq" id="WP_101395606.1">
    <property type="nucleotide sequence ID" value="NZ_PJNE01000001.1"/>
</dbReference>
<dbReference type="InterPro" id="IPR002543">
    <property type="entry name" value="FtsK_dom"/>
</dbReference>
<dbReference type="PANTHER" id="PTHR22683">
    <property type="entry name" value="SPORULATION PROTEIN RELATED"/>
    <property type="match status" value="1"/>
</dbReference>
<sequence length="1341" mass="138723">MELRLTVHVPRRRPRPAEVIVSARPGATVADLRRALGEWLAMPVPGLVTGGVAVADSALVGMPPLLDGASVAVVPPGGDGGAGGAGARPRPLLELVTVGGPDAGRTWPLEAPGVVVGRAPDDGFRLADPSLSRRHARVTVDAGGLGVEDLGSTNGVLVDGRRAEGRVALDTSSVVVIGSTTLRVRRAPGARVALVHLGDGTALVTPSLAAPGPVAGADVEVPPSPADPPAPRLPWVAALVPLPVLAVMAYFLGPQLLAFAVLGPLAVLATHAVERRRARAERAAGSRRHTEATAAARARAAAVLDAERAARHRAHPDAAVVLARAESTLPGVWSGAAGRTLRAGLGDVPAHTRWVEAGVGTPLTAAAVPVVVDLGEHPGVGVVAPRDVAGPVLSWLVAQLLVGMPPSRLGLRGPATEGEGTPGWLSLVPHHGPGPGGLLVEPDLTSEGVERVQQHVAAGGVALVAATDRERLPDACRCVLEPVGGGRWVLRTDTTARAFVADGVGATWCDRLGRALAPLRETGGTGATLPRRVESADVGEAPGDPAGVLRRWEEDDGPRAVVGVGADGPFVVDLERDGPHVLVGGTTGSGKSEFLRTLVTGLALGSPPDRLTLLLVDFKGGSAFGPCTSLPHVVGVVTDLDAHLAERALRSLDAELRRRERLLATAGTSDLDAYRRRPGVEPLPRLVVVVDELRTLVDELPDLVRGLVRLAAQGRSLGIHLVLATQRPSGSLTPEIQANVNLRIAFRVRDRADSVSIVESDRAADLPADTPGRALARGGDGRLAEFQVALTRPAAGSGPAVTVRARHPEPSGEEGSGSALEGHDEPPSERSTEIAAVVDLVHRAHALTGHPHPRRPWLPALPPEVPQADVPPGTVALADVPADQCRRPLTFDLEVPLWRLVGGARTGRTTTLRALALAAAGAQPPGRLHLHAVAGTEFGHLSALPHTGTVVRHDDVAGVRALVEHLASWVRGHTSAGRRAEDGVPAVVLLVDGWERLAALDDPRDPSPLSEELLAVVRDGVAVGLVTAVTGGRELLRPRWALGGRTLLLGPTDPLDLALLGLPPAAGLSAPPPGRGLSADEGHEIQVVHARDDDVTRVAAATTRARPGPRPWRYRPLPSSVTRDQATERAPGGGPARGLRGEGGSRRALLVGVGGPEAGPWCWCPGRDGRRLLVAGRPGSGRSTALRVLARSARDAGRAVVLLVADRADPQADDVGLRVGPQDVDALVALRREHPGLVVLVDDADRLGDEPVLPVLAEIADLVDRDDGALVVATSSVALRTRFRGLDVDVARHGTGLLLAPQPADGELLGAPRLRAPAAGPPGRGVWVDPRGVSAVQLLSA</sequence>
<comment type="caution">
    <text evidence="8">The sequence shown here is derived from an EMBL/GenBank/DDBJ whole genome shotgun (WGS) entry which is preliminary data.</text>
</comment>
<dbReference type="Proteomes" id="UP000233781">
    <property type="component" value="Unassembled WGS sequence"/>
</dbReference>
<keyword evidence="3 4" id="KW-0067">ATP-binding</keyword>
<dbReference type="Gene3D" id="2.60.200.20">
    <property type="match status" value="1"/>
</dbReference>
<name>A0A2N3YJV3_9MICO</name>
<dbReference type="PROSITE" id="PS50901">
    <property type="entry name" value="FTSK"/>
    <property type="match status" value="1"/>
</dbReference>
<dbReference type="InterPro" id="IPR050206">
    <property type="entry name" value="FtsK/SpoIIIE/SftA"/>
</dbReference>
<dbReference type="GO" id="GO:0005524">
    <property type="term" value="F:ATP binding"/>
    <property type="evidence" value="ECO:0007669"/>
    <property type="project" value="UniProtKB-UniRule"/>
</dbReference>
<dbReference type="SMART" id="SM00240">
    <property type="entry name" value="FHA"/>
    <property type="match status" value="1"/>
</dbReference>
<dbReference type="Pfam" id="PF01580">
    <property type="entry name" value="FtsK_SpoIIIE"/>
    <property type="match status" value="1"/>
</dbReference>
<feature type="region of interest" description="Disordered" evidence="5">
    <location>
        <begin position="795"/>
        <end position="831"/>
    </location>
</feature>
<dbReference type="CDD" id="cd01127">
    <property type="entry name" value="TrwB_TraG_TraD_VirD4"/>
    <property type="match status" value="1"/>
</dbReference>
<evidence type="ECO:0000256" key="1">
    <source>
        <dbReference type="ARBA" id="ARBA00022553"/>
    </source>
</evidence>
<dbReference type="Pfam" id="PF16697">
    <property type="entry name" value="Yop-YscD_cpl"/>
    <property type="match status" value="1"/>
</dbReference>
<dbReference type="Gene3D" id="3.40.50.300">
    <property type="entry name" value="P-loop containing nucleotide triphosphate hydrolases"/>
    <property type="match status" value="3"/>
</dbReference>
<dbReference type="SUPFAM" id="SSF49879">
    <property type="entry name" value="SMAD/FHA domain"/>
    <property type="match status" value="1"/>
</dbReference>
<evidence type="ECO:0000259" key="7">
    <source>
        <dbReference type="PROSITE" id="PS50901"/>
    </source>
</evidence>
<evidence type="ECO:0000313" key="8">
    <source>
        <dbReference type="EMBL" id="PKW27137.1"/>
    </source>
</evidence>
<dbReference type="EMBL" id="PJNE01000001">
    <property type="protein sequence ID" value="PKW27137.1"/>
    <property type="molecule type" value="Genomic_DNA"/>
</dbReference>
<dbReference type="InterPro" id="IPR000253">
    <property type="entry name" value="FHA_dom"/>
</dbReference>
<evidence type="ECO:0000256" key="4">
    <source>
        <dbReference type="PROSITE-ProRule" id="PRU00289"/>
    </source>
</evidence>
<dbReference type="InterPro" id="IPR027417">
    <property type="entry name" value="P-loop_NTPase"/>
</dbReference>
<dbReference type="InterPro" id="IPR032030">
    <property type="entry name" value="YscD_cytoplasmic_dom"/>
</dbReference>
<feature type="binding site" evidence="4">
    <location>
        <begin position="585"/>
        <end position="592"/>
    </location>
    <ligand>
        <name>ATP</name>
        <dbReference type="ChEBI" id="CHEBI:30616"/>
    </ligand>
</feature>
<dbReference type="InterPro" id="IPR003593">
    <property type="entry name" value="AAA+_ATPase"/>
</dbReference>
<organism evidence="8 9">
    <name type="scientific">Phycicoccus duodecadis</name>
    <dbReference type="NCBI Taxonomy" id="173053"/>
    <lineage>
        <taxon>Bacteria</taxon>
        <taxon>Bacillati</taxon>
        <taxon>Actinomycetota</taxon>
        <taxon>Actinomycetes</taxon>
        <taxon>Micrococcales</taxon>
        <taxon>Intrasporangiaceae</taxon>
        <taxon>Phycicoccus</taxon>
    </lineage>
</organism>
<feature type="compositionally biased region" description="Basic and acidic residues" evidence="5">
    <location>
        <begin position="821"/>
        <end position="831"/>
    </location>
</feature>
<dbReference type="GO" id="GO:0003677">
    <property type="term" value="F:DNA binding"/>
    <property type="evidence" value="ECO:0007669"/>
    <property type="project" value="InterPro"/>
</dbReference>
<dbReference type="PROSITE" id="PS50006">
    <property type="entry name" value="FHA_DOMAIN"/>
    <property type="match status" value="1"/>
</dbReference>
<keyword evidence="2 4" id="KW-0547">Nucleotide-binding</keyword>
<dbReference type="InterPro" id="IPR008984">
    <property type="entry name" value="SMAD_FHA_dom_sf"/>
</dbReference>
<keyword evidence="1" id="KW-0597">Phosphoprotein</keyword>
<evidence type="ECO:0000259" key="6">
    <source>
        <dbReference type="PROSITE" id="PS50006"/>
    </source>
</evidence>
<dbReference type="CDD" id="cd00060">
    <property type="entry name" value="FHA"/>
    <property type="match status" value="1"/>
</dbReference>